<feature type="compositionally biased region" description="Low complexity" evidence="1">
    <location>
        <begin position="410"/>
        <end position="425"/>
    </location>
</feature>
<dbReference type="RefSeq" id="XP_044542554.1">
    <property type="nucleotide sequence ID" value="XM_044687991.1"/>
</dbReference>
<feature type="compositionally biased region" description="Polar residues" evidence="1">
    <location>
        <begin position="381"/>
        <end position="409"/>
    </location>
</feature>
<gene>
    <name evidence="2" type="ORF">C9374_012246</name>
</gene>
<feature type="compositionally biased region" description="Polar residues" evidence="1">
    <location>
        <begin position="464"/>
        <end position="478"/>
    </location>
</feature>
<feature type="region of interest" description="Disordered" evidence="1">
    <location>
        <begin position="197"/>
        <end position="223"/>
    </location>
</feature>
<proteinExistence type="predicted"/>
<dbReference type="AlphaFoldDB" id="A0AA88G7T5"/>
<protein>
    <submittedName>
        <fullName evidence="2">Uncharacterized protein</fullName>
    </submittedName>
</protein>
<keyword evidence="3" id="KW-1185">Reference proteome</keyword>
<reference evidence="2 3" key="1">
    <citation type="journal article" date="2018" name="BMC Genomics">
        <title>The genome of Naegleria lovaniensis, the basis for a comparative approach to unravel pathogenicity factors of the human pathogenic amoeba N. fowleri.</title>
        <authorList>
            <person name="Liechti N."/>
            <person name="Schurch N."/>
            <person name="Bruggmann R."/>
            <person name="Wittwer M."/>
        </authorList>
    </citation>
    <scope>NUCLEOTIDE SEQUENCE [LARGE SCALE GENOMIC DNA]</scope>
    <source>
        <strain evidence="2 3">ATCC 30569</strain>
    </source>
</reference>
<dbReference type="EMBL" id="PYSW02000056">
    <property type="protein sequence ID" value="KAG2373380.1"/>
    <property type="molecule type" value="Genomic_DNA"/>
</dbReference>
<comment type="caution">
    <text evidence="2">The sequence shown here is derived from an EMBL/GenBank/DDBJ whole genome shotgun (WGS) entry which is preliminary data.</text>
</comment>
<evidence type="ECO:0000313" key="3">
    <source>
        <dbReference type="Proteomes" id="UP000816034"/>
    </source>
</evidence>
<feature type="compositionally biased region" description="Low complexity" evidence="1">
    <location>
        <begin position="158"/>
        <end position="177"/>
    </location>
</feature>
<feature type="region of interest" description="Disordered" evidence="1">
    <location>
        <begin position="17"/>
        <end position="47"/>
    </location>
</feature>
<name>A0AA88G7T5_NAELO</name>
<feature type="compositionally biased region" description="Low complexity" evidence="1">
    <location>
        <begin position="625"/>
        <end position="649"/>
    </location>
</feature>
<accession>A0AA88G7T5</accession>
<sequence>MNPSSPWNQNLEGLIKQEQVSSSIGKQHHRGSSGMEGKSVSCSPSTTSTLLSEMMTSSTSSASKFSHFTTTQLSNEMLNSIRNDIHMTKPSSSIGGATMNPSSNTLLPNMNLAGIATTSSALSSQSPQQLSVIIPSASPLSTYASTSIHHPLENLNQTNTPSPLTPSSTTSATTTTCTPSTTFLKLNVEELLVDLHQEQQQQQHHHHHNTHSILNPSPPQQTPFTKLVQFQVSQQQQILNNPSRSASTLLSNTSSSTTATTTGPTSTQIIPSSSATSTTPLMSSSSRSFDSVMQQQHLESQNSASVLLQQRNSSLTNTNLMNQVMNASSNVVNSSSSTMAATSTTTTGSQVLLPKQFTIFGNQNSDASSLMMSNILSSHLPNTMDDQSRKSSTATTSFLPSLTSGSNRMPSLTTSSTTTTSSNTPNAFTTFQVATNHDTSNIVQLSSTLGEPVTELTMTFQDSQPLTTSSNAPMTTTSMRKKKSGMTSDTSSIGEASPTLSQQTSKKRNIHPTSMKMEGVGTAPSRKKNKGGPMQTCPPLKIIPSSLTSVTFHNTSQSSSSSMTPTVTTPTNYSIMSSAGSHSSSSGGNIQFVTNEFQEFKSGQHETQKRQRKERIYKFYSTVPSNFSTQPSSSSTGTNLNENSSTTTSQQMYHEERSPSFSSSSPRM</sequence>
<feature type="region of interest" description="Disordered" evidence="1">
    <location>
        <begin position="241"/>
        <end position="290"/>
    </location>
</feature>
<feature type="region of interest" description="Disordered" evidence="1">
    <location>
        <begin position="152"/>
        <end position="177"/>
    </location>
</feature>
<evidence type="ECO:0000313" key="2">
    <source>
        <dbReference type="EMBL" id="KAG2373380.1"/>
    </source>
</evidence>
<dbReference type="GeneID" id="68104700"/>
<organism evidence="2 3">
    <name type="scientific">Naegleria lovaniensis</name>
    <name type="common">Amoeba</name>
    <dbReference type="NCBI Taxonomy" id="51637"/>
    <lineage>
        <taxon>Eukaryota</taxon>
        <taxon>Discoba</taxon>
        <taxon>Heterolobosea</taxon>
        <taxon>Tetramitia</taxon>
        <taxon>Eutetramitia</taxon>
        <taxon>Vahlkampfiidae</taxon>
        <taxon>Naegleria</taxon>
    </lineage>
</organism>
<dbReference type="Proteomes" id="UP000816034">
    <property type="component" value="Unassembled WGS sequence"/>
</dbReference>
<feature type="region of interest" description="Disordered" evidence="1">
    <location>
        <begin position="381"/>
        <end position="425"/>
    </location>
</feature>
<feature type="region of interest" description="Disordered" evidence="1">
    <location>
        <begin position="464"/>
        <end position="542"/>
    </location>
</feature>
<feature type="region of interest" description="Disordered" evidence="1">
    <location>
        <begin position="622"/>
        <end position="668"/>
    </location>
</feature>
<evidence type="ECO:0000256" key="1">
    <source>
        <dbReference type="SAM" id="MobiDB-lite"/>
    </source>
</evidence>
<feature type="compositionally biased region" description="Low complexity" evidence="1">
    <location>
        <begin position="659"/>
        <end position="668"/>
    </location>
</feature>
<feature type="compositionally biased region" description="Polar residues" evidence="1">
    <location>
        <begin position="485"/>
        <end position="504"/>
    </location>
</feature>